<dbReference type="EMBL" id="OU896708">
    <property type="protein sequence ID" value="CAG9818873.1"/>
    <property type="molecule type" value="Genomic_DNA"/>
</dbReference>
<proteinExistence type="predicted"/>
<reference evidence="2" key="2">
    <citation type="submission" date="2022-10" db="EMBL/GenBank/DDBJ databases">
        <authorList>
            <consortium name="ENA_rothamsted_submissions"/>
            <consortium name="culmorum"/>
            <person name="King R."/>
        </authorList>
    </citation>
    <scope>NUCLEOTIDE SEQUENCE</scope>
</reference>
<name>A0A9N9X2P7_PHACE</name>
<evidence type="ECO:0000313" key="3">
    <source>
        <dbReference type="Proteomes" id="UP001153737"/>
    </source>
</evidence>
<accession>A0A9N9X2P7</accession>
<gene>
    <name evidence="2" type="ORF">PHAECO_LOCUS6107</name>
</gene>
<evidence type="ECO:0000259" key="1">
    <source>
        <dbReference type="Pfam" id="PF21738"/>
    </source>
</evidence>
<dbReference type="Pfam" id="PF21738">
    <property type="entry name" value="DJR-like_dom"/>
    <property type="match status" value="1"/>
</dbReference>
<feature type="domain" description="Double jelly roll-like" evidence="1">
    <location>
        <begin position="73"/>
        <end position="397"/>
    </location>
</feature>
<organism evidence="2 3">
    <name type="scientific">Phaedon cochleariae</name>
    <name type="common">Mustard beetle</name>
    <dbReference type="NCBI Taxonomy" id="80249"/>
    <lineage>
        <taxon>Eukaryota</taxon>
        <taxon>Metazoa</taxon>
        <taxon>Ecdysozoa</taxon>
        <taxon>Arthropoda</taxon>
        <taxon>Hexapoda</taxon>
        <taxon>Insecta</taxon>
        <taxon>Pterygota</taxon>
        <taxon>Neoptera</taxon>
        <taxon>Endopterygota</taxon>
        <taxon>Coleoptera</taxon>
        <taxon>Polyphaga</taxon>
        <taxon>Cucujiformia</taxon>
        <taxon>Chrysomeloidea</taxon>
        <taxon>Chrysomelidae</taxon>
        <taxon>Chrysomelinae</taxon>
        <taxon>Chrysomelini</taxon>
        <taxon>Phaedon</taxon>
    </lineage>
</organism>
<sequence>MTAQVFDVFRKPRFDESITKVEWRTYHPYVKSFEKNDIIDITINQADVWLAMFEGVLIVKAKLEVVGGGTGTLTHNAGAYLFESCTYELCNKELDAARYPGITSTVRGYLCYAPEDSHHLAIAGWNYPNAPILNADKTFTMNIPLKHLFSIFNDHQVATLGKQSIRLVRSRTDANSVKVVERPSNSIQGAPLTQSSVRIIIDSITLKVPHLTPNDDIKFQLLKRVRADEPMIVAFRKWELHELPALTQNSTTEVWSVKTCSAMESPRYIVVFFQTKKIDDIHEDVTLFDHANIKSLRLALNGDYYPQERVLLDFSNNQYADAHFNYSEFNKSYQNCVQKRPLVNFSDFKTHPMFVIDCSRRSLGPKASTVDIKLEIEATTGFPAGTKAYCIIIHDQIMEHLPLSEIVRIID</sequence>
<keyword evidence="3" id="KW-1185">Reference proteome</keyword>
<dbReference type="PANTHER" id="PTHR36159">
    <property type="entry name" value="PROTEIN CBG23766"/>
    <property type="match status" value="1"/>
</dbReference>
<dbReference type="AlphaFoldDB" id="A0A9N9X2P7"/>
<reference evidence="2" key="1">
    <citation type="submission" date="2022-01" db="EMBL/GenBank/DDBJ databases">
        <authorList>
            <person name="King R."/>
        </authorList>
    </citation>
    <scope>NUCLEOTIDE SEQUENCE</scope>
</reference>
<dbReference type="InterPro" id="IPR049512">
    <property type="entry name" value="DJR-like_dom"/>
</dbReference>
<dbReference type="PANTHER" id="PTHR36159:SF1">
    <property type="entry name" value="RETROVIRUS-RELATED POL POLYPROTEIN FROM TRANSPOSON 412-LIKE PROTEIN"/>
    <property type="match status" value="1"/>
</dbReference>
<protein>
    <recommendedName>
        <fullName evidence="1">Double jelly roll-like domain-containing protein</fullName>
    </recommendedName>
</protein>
<evidence type="ECO:0000313" key="2">
    <source>
        <dbReference type="EMBL" id="CAG9818873.1"/>
    </source>
</evidence>
<dbReference type="Proteomes" id="UP001153737">
    <property type="component" value="Chromosome 2"/>
</dbReference>
<dbReference type="OrthoDB" id="6757630at2759"/>